<dbReference type="PANTHER" id="PTHR43384">
    <property type="entry name" value="SEPTUM SITE-DETERMINING PROTEIN MIND HOMOLOG, CHLOROPLASTIC-RELATED"/>
    <property type="match status" value="1"/>
</dbReference>
<dbReference type="Gene3D" id="3.40.50.300">
    <property type="entry name" value="P-loop containing nucleotide triphosphate hydrolases"/>
    <property type="match status" value="1"/>
</dbReference>
<comment type="caution">
    <text evidence="3">The sequence shown here is derived from an EMBL/GenBank/DDBJ whole genome shotgun (WGS) entry which is preliminary data.</text>
</comment>
<dbReference type="GO" id="GO:0016887">
    <property type="term" value="F:ATP hydrolysis activity"/>
    <property type="evidence" value="ECO:0007669"/>
    <property type="project" value="TreeGrafter"/>
</dbReference>
<dbReference type="InterPro" id="IPR002586">
    <property type="entry name" value="CobQ/CobB/MinD/ParA_Nub-bd_dom"/>
</dbReference>
<proteinExistence type="predicted"/>
<evidence type="ECO:0000256" key="1">
    <source>
        <dbReference type="SAM" id="MobiDB-lite"/>
    </source>
</evidence>
<reference evidence="3 4" key="1">
    <citation type="submission" date="2018-06" db="EMBL/GenBank/DDBJ databases">
        <title>Actinomadura craniellae sp. nov. isolated from marine sponge Craniella sp.</title>
        <authorList>
            <person name="Li L."/>
            <person name="Xu Q.H."/>
            <person name="Lin H.W."/>
            <person name="Lu Y.H."/>
        </authorList>
    </citation>
    <scope>NUCLEOTIDE SEQUENCE [LARGE SCALE GENOMIC DNA]</scope>
    <source>
        <strain evidence="3 4">LHW63021</strain>
    </source>
</reference>
<dbReference type="SUPFAM" id="SSF52540">
    <property type="entry name" value="P-loop containing nucleoside triphosphate hydrolases"/>
    <property type="match status" value="1"/>
</dbReference>
<gene>
    <name evidence="3" type="ORF">DPM19_22060</name>
</gene>
<dbReference type="GO" id="GO:0005829">
    <property type="term" value="C:cytosol"/>
    <property type="evidence" value="ECO:0007669"/>
    <property type="project" value="TreeGrafter"/>
</dbReference>
<accession>A0A365H258</accession>
<dbReference type="Proteomes" id="UP000251891">
    <property type="component" value="Unassembled WGS sequence"/>
</dbReference>
<evidence type="ECO:0000259" key="2">
    <source>
        <dbReference type="Pfam" id="PF01656"/>
    </source>
</evidence>
<dbReference type="GO" id="GO:0005524">
    <property type="term" value="F:ATP binding"/>
    <property type="evidence" value="ECO:0007669"/>
    <property type="project" value="TreeGrafter"/>
</dbReference>
<name>A0A365H258_9ACTN</name>
<feature type="region of interest" description="Disordered" evidence="1">
    <location>
        <begin position="1"/>
        <end position="44"/>
    </location>
</feature>
<evidence type="ECO:0000313" key="3">
    <source>
        <dbReference type="EMBL" id="RAY13177.1"/>
    </source>
</evidence>
<dbReference type="GO" id="GO:0051782">
    <property type="term" value="P:negative regulation of cell division"/>
    <property type="evidence" value="ECO:0007669"/>
    <property type="project" value="TreeGrafter"/>
</dbReference>
<dbReference type="PANTHER" id="PTHR43384:SF14">
    <property type="entry name" value="ESX-1 SECRETION-ASSOCIATED PROTEIN ESPI"/>
    <property type="match status" value="1"/>
</dbReference>
<protein>
    <recommendedName>
        <fullName evidence="2">CobQ/CobB/MinD/ParA nucleotide binding domain-containing protein</fullName>
    </recommendedName>
</protein>
<dbReference type="InterPro" id="IPR050625">
    <property type="entry name" value="ParA/MinD_ATPase"/>
</dbReference>
<sequence>MVHEPVEAPRPPAPPAANATAEGTLERPGQRPVPGDLVRSRAHGDSRLRRVGHGMLRAFQPSAEVQSIAEFGEQVQRPITTGRRIAVMGVRGGAGKSTVTALIASVFAHYRQDRVLALDVDPDLGSLPLRLGAAPEHAIDDLARGGVVGGGFEDVRPYLAQGGGERLWVLPAALGEVRDSSLEPAVYEAVAVPLSRFFGVTITDCGADPLSELNRTVLAGAHAQILVAPTTPDGATAVGRVLDWQRSRGLGDLAARTLVVFTVKSPAAKQALDLEGAAGILGEAGAGVQRLGYDRHVAVGTALDPRLMGYATRVTAVRLAAGALRRALEV</sequence>
<evidence type="ECO:0000313" key="4">
    <source>
        <dbReference type="Proteomes" id="UP000251891"/>
    </source>
</evidence>
<feature type="domain" description="CobQ/CobB/MinD/ParA nucleotide binding" evidence="2">
    <location>
        <begin position="85"/>
        <end position="218"/>
    </location>
</feature>
<dbReference type="Pfam" id="PF01656">
    <property type="entry name" value="CbiA"/>
    <property type="match status" value="1"/>
</dbReference>
<organism evidence="3 4">
    <name type="scientific">Actinomadura craniellae</name>
    <dbReference type="NCBI Taxonomy" id="2231787"/>
    <lineage>
        <taxon>Bacteria</taxon>
        <taxon>Bacillati</taxon>
        <taxon>Actinomycetota</taxon>
        <taxon>Actinomycetes</taxon>
        <taxon>Streptosporangiales</taxon>
        <taxon>Thermomonosporaceae</taxon>
        <taxon>Actinomadura</taxon>
    </lineage>
</organism>
<dbReference type="AlphaFoldDB" id="A0A365H258"/>
<dbReference type="EMBL" id="QLYX01000010">
    <property type="protein sequence ID" value="RAY13177.1"/>
    <property type="molecule type" value="Genomic_DNA"/>
</dbReference>
<keyword evidence="4" id="KW-1185">Reference proteome</keyword>
<dbReference type="GO" id="GO:0009898">
    <property type="term" value="C:cytoplasmic side of plasma membrane"/>
    <property type="evidence" value="ECO:0007669"/>
    <property type="project" value="TreeGrafter"/>
</dbReference>
<dbReference type="InterPro" id="IPR027417">
    <property type="entry name" value="P-loop_NTPase"/>
</dbReference>